<dbReference type="EMBL" id="VCAU01000200">
    <property type="protein sequence ID" value="KAF9882944.1"/>
    <property type="molecule type" value="Genomic_DNA"/>
</dbReference>
<proteinExistence type="predicted"/>
<organism evidence="4 5">
    <name type="scientific">Aspergillus nanangensis</name>
    <dbReference type="NCBI Taxonomy" id="2582783"/>
    <lineage>
        <taxon>Eukaryota</taxon>
        <taxon>Fungi</taxon>
        <taxon>Dikarya</taxon>
        <taxon>Ascomycota</taxon>
        <taxon>Pezizomycotina</taxon>
        <taxon>Eurotiomycetes</taxon>
        <taxon>Eurotiomycetidae</taxon>
        <taxon>Eurotiales</taxon>
        <taxon>Aspergillaceae</taxon>
        <taxon>Aspergillus</taxon>
        <taxon>Aspergillus subgen. Circumdati</taxon>
    </lineage>
</organism>
<evidence type="ECO:0000313" key="4">
    <source>
        <dbReference type="EMBL" id="KAF9882944.1"/>
    </source>
</evidence>
<dbReference type="InterPro" id="IPR050251">
    <property type="entry name" value="HpcH-HpaI_aldolase"/>
</dbReference>
<dbReference type="SUPFAM" id="SSF51621">
    <property type="entry name" value="Phosphoenolpyruvate/pyruvate domain"/>
    <property type="match status" value="1"/>
</dbReference>
<dbReference type="Pfam" id="PF03328">
    <property type="entry name" value="HpcH_HpaI"/>
    <property type="match status" value="1"/>
</dbReference>
<name>A0AAD4GMC4_ASPNN</name>
<feature type="domain" description="HpcH/HpaI aldolase/citrate lyase" evidence="3">
    <location>
        <begin position="14"/>
        <end position="156"/>
    </location>
</feature>
<dbReference type="AlphaFoldDB" id="A0AAD4GMC4"/>
<comment type="caution">
    <text evidence="4">The sequence shown here is derived from an EMBL/GenBank/DDBJ whole genome shotgun (WGS) entry which is preliminary data.</text>
</comment>
<reference evidence="4" key="1">
    <citation type="journal article" date="2019" name="Beilstein J. Org. Chem.">
        <title>Nanangenines: drimane sesquiterpenoids as the dominant metabolite cohort of a novel Australian fungus, Aspergillus nanangensis.</title>
        <authorList>
            <person name="Lacey H.J."/>
            <person name="Gilchrist C.L.M."/>
            <person name="Crombie A."/>
            <person name="Kalaitzis J.A."/>
            <person name="Vuong D."/>
            <person name="Rutledge P.J."/>
            <person name="Turner P."/>
            <person name="Pitt J.I."/>
            <person name="Lacey E."/>
            <person name="Chooi Y.H."/>
            <person name="Piggott A.M."/>
        </authorList>
    </citation>
    <scope>NUCLEOTIDE SEQUENCE</scope>
    <source>
        <strain evidence="4">MST-FP2251</strain>
    </source>
</reference>
<keyword evidence="5" id="KW-1185">Reference proteome</keyword>
<dbReference type="GO" id="GO:0005737">
    <property type="term" value="C:cytoplasm"/>
    <property type="evidence" value="ECO:0007669"/>
    <property type="project" value="TreeGrafter"/>
</dbReference>
<evidence type="ECO:0000256" key="1">
    <source>
        <dbReference type="ARBA" id="ARBA00022723"/>
    </source>
</evidence>
<dbReference type="InterPro" id="IPR005000">
    <property type="entry name" value="Aldolase/citrate-lyase_domain"/>
</dbReference>
<dbReference type="GO" id="GO:0016832">
    <property type="term" value="F:aldehyde-lyase activity"/>
    <property type="evidence" value="ECO:0007669"/>
    <property type="project" value="TreeGrafter"/>
</dbReference>
<dbReference type="GO" id="GO:0046872">
    <property type="term" value="F:metal ion binding"/>
    <property type="evidence" value="ECO:0007669"/>
    <property type="project" value="UniProtKB-KW"/>
</dbReference>
<keyword evidence="2" id="KW-0456">Lyase</keyword>
<dbReference type="InterPro" id="IPR040442">
    <property type="entry name" value="Pyrv_kinase-like_dom_sf"/>
</dbReference>
<dbReference type="PANTHER" id="PTHR30502:SF8">
    <property type="entry name" value="SYNTHASE, PUTATIVE-RELATED"/>
    <property type="match status" value="1"/>
</dbReference>
<dbReference type="InterPro" id="IPR015813">
    <property type="entry name" value="Pyrv/PenolPyrv_kinase-like_dom"/>
</dbReference>
<keyword evidence="1" id="KW-0479">Metal-binding</keyword>
<dbReference type="PANTHER" id="PTHR30502">
    <property type="entry name" value="2-KETO-3-DEOXY-L-RHAMNONATE ALDOLASE"/>
    <property type="match status" value="1"/>
</dbReference>
<accession>A0AAD4GMC4</accession>
<dbReference type="Proteomes" id="UP001194746">
    <property type="component" value="Unassembled WGS sequence"/>
</dbReference>
<evidence type="ECO:0000313" key="5">
    <source>
        <dbReference type="Proteomes" id="UP001194746"/>
    </source>
</evidence>
<reference evidence="4" key="2">
    <citation type="submission" date="2020-02" db="EMBL/GenBank/DDBJ databases">
        <authorList>
            <person name="Gilchrist C.L.M."/>
            <person name="Chooi Y.-H."/>
        </authorList>
    </citation>
    <scope>NUCLEOTIDE SEQUENCE</scope>
    <source>
        <strain evidence="4">MST-FP2251</strain>
    </source>
</reference>
<dbReference type="Gene3D" id="3.20.20.60">
    <property type="entry name" value="Phosphoenolpyruvate-binding domains"/>
    <property type="match status" value="2"/>
</dbReference>
<protein>
    <recommendedName>
        <fullName evidence="3">HpcH/HpaI aldolase/citrate lyase domain-containing protein</fullName>
    </recommendedName>
</protein>
<sequence>MSFSTRAGQEPLLGAYLSIESTSSAHIMGRAGFDWLLIDMEHAPLSARETTSLVHAIAVGSHGKCASLVRIPAIGVEWVKWALDSGATGIVAPMVQSKEEAERLARFARYPPLGERSFRPFNAPWADLSLDSSVQKYLSTTSRDIAVIAMIESRAGGADGQEPEYVQALERIVRIARREKIGVGIFSATPEALKVHLAMGFNFVLVAGDSTALMNGATMAMDSASETRRGIKL</sequence>
<evidence type="ECO:0000256" key="2">
    <source>
        <dbReference type="ARBA" id="ARBA00023239"/>
    </source>
</evidence>
<gene>
    <name evidence="4" type="ORF">FE257_004855</name>
</gene>
<evidence type="ECO:0000259" key="3">
    <source>
        <dbReference type="Pfam" id="PF03328"/>
    </source>
</evidence>